<gene>
    <name evidence="2" type="ORF">BGP80_17430</name>
</gene>
<dbReference type="AlphaFoldDB" id="A0A2S3WG72"/>
<comment type="caution">
    <text evidence="2">The sequence shown here is derived from an EMBL/GenBank/DDBJ whole genome shotgun (WGS) entry which is preliminary data.</text>
</comment>
<dbReference type="RefSeq" id="WP_103437692.1">
    <property type="nucleotide sequence ID" value="NZ_MIND01000018.1"/>
</dbReference>
<protein>
    <submittedName>
        <fullName evidence="2">Uncharacterized protein</fullName>
    </submittedName>
</protein>
<accession>A0A2S3WG72</accession>
<feature type="compositionally biased region" description="Low complexity" evidence="1">
    <location>
        <begin position="84"/>
        <end position="105"/>
    </location>
</feature>
<feature type="compositionally biased region" description="Polar residues" evidence="1">
    <location>
        <begin position="47"/>
        <end position="56"/>
    </location>
</feature>
<sequence length="105" mass="10557">MCGGGGGILNTIKKLDPLRGGDVILDKFGLPSLMGDKNGILNQTADATSDVVSSSTAEEKSVSTDVQDARDSEKRRRAAAAGMSSTILGGSAGTGTTASKTLLGQ</sequence>
<dbReference type="Proteomes" id="UP000237194">
    <property type="component" value="Unassembled WGS sequence"/>
</dbReference>
<feature type="compositionally biased region" description="Basic and acidic residues" evidence="1">
    <location>
        <begin position="57"/>
        <end position="74"/>
    </location>
</feature>
<reference evidence="2 3" key="2">
    <citation type="submission" date="2018-03" db="EMBL/GenBank/DDBJ databases">
        <title>Draft genome of Pseudomonas putida strain KT-27.</title>
        <authorList>
            <person name="Yoshizawa S."/>
            <person name="Khan N.H."/>
            <person name="Nishimura M."/>
            <person name="Chiura H.X."/>
            <person name="Ogura Y."/>
            <person name="Hayashi T."/>
            <person name="Kogure K."/>
        </authorList>
    </citation>
    <scope>NUCLEOTIDE SEQUENCE [LARGE SCALE GENOMIC DNA]</scope>
    <source>
        <strain evidence="2 3">KT-27</strain>
    </source>
</reference>
<feature type="region of interest" description="Disordered" evidence="1">
    <location>
        <begin position="47"/>
        <end position="105"/>
    </location>
</feature>
<evidence type="ECO:0000313" key="2">
    <source>
        <dbReference type="EMBL" id="POF89648.1"/>
    </source>
</evidence>
<evidence type="ECO:0000256" key="1">
    <source>
        <dbReference type="SAM" id="MobiDB-lite"/>
    </source>
</evidence>
<proteinExistence type="predicted"/>
<evidence type="ECO:0000313" key="3">
    <source>
        <dbReference type="Proteomes" id="UP000237194"/>
    </source>
</evidence>
<reference evidence="2 3" key="1">
    <citation type="submission" date="2016-08" db="EMBL/GenBank/DDBJ databases">
        <authorList>
            <person name="Seilhamer J.J."/>
        </authorList>
    </citation>
    <scope>NUCLEOTIDE SEQUENCE [LARGE SCALE GENOMIC DNA]</scope>
    <source>
        <strain evidence="2 3">KT-27</strain>
    </source>
</reference>
<name>A0A2S3WG72_PSEPU</name>
<dbReference type="EMBL" id="MIND01000018">
    <property type="protein sequence ID" value="POF89648.1"/>
    <property type="molecule type" value="Genomic_DNA"/>
</dbReference>
<organism evidence="2 3">
    <name type="scientific">Pseudomonas putida</name>
    <name type="common">Arthrobacter siderocapsulatus</name>
    <dbReference type="NCBI Taxonomy" id="303"/>
    <lineage>
        <taxon>Bacteria</taxon>
        <taxon>Pseudomonadati</taxon>
        <taxon>Pseudomonadota</taxon>
        <taxon>Gammaproteobacteria</taxon>
        <taxon>Pseudomonadales</taxon>
        <taxon>Pseudomonadaceae</taxon>
        <taxon>Pseudomonas</taxon>
    </lineage>
</organism>